<comment type="caution">
    <text evidence="7">The sequence shown here is derived from an EMBL/GenBank/DDBJ whole genome shotgun (WGS) entry which is preliminary data.</text>
</comment>
<accession>A0ABV4HTP7</accession>
<dbReference type="EMBL" id="JBFWIC010000027">
    <property type="protein sequence ID" value="MEZ0476131.1"/>
    <property type="molecule type" value="Genomic_DNA"/>
</dbReference>
<feature type="domain" description="Translocation and assembly module TamB C-terminal" evidence="6">
    <location>
        <begin position="982"/>
        <end position="1315"/>
    </location>
</feature>
<name>A0ABV4HTP7_9GAMM</name>
<dbReference type="Proteomes" id="UP001566331">
    <property type="component" value="Unassembled WGS sequence"/>
</dbReference>
<dbReference type="PANTHER" id="PTHR36985:SF1">
    <property type="entry name" value="TRANSLOCATION AND ASSEMBLY MODULE SUBUNIT TAMB"/>
    <property type="match status" value="1"/>
</dbReference>
<dbReference type="PANTHER" id="PTHR36985">
    <property type="entry name" value="TRANSLOCATION AND ASSEMBLY MODULE SUBUNIT TAMB"/>
    <property type="match status" value="1"/>
</dbReference>
<gene>
    <name evidence="7" type="ORF">AB6713_16140</name>
</gene>
<sequence>MAPILRRRRLDPDLTPEERDARIAELRARRRARLRWLALRSAIGLGVLLLAAGLLVYWLLMTLGGRDFLLAQVVARLPAGTTLEWREAEGPASGPLTMHDVRFAMQSCPDRDGEPVPFGQCTDPGTLSFAAARVTIDPDIRPLLGRLLRLDALEVEDAVLTLPPSGDEPVELPRWPESLPRIGPLPLALQADAIVVDGFRVIGAEGPLIDIHSLRGGLDARDGRLRVERLQADSDRGRFTLHGEYAPRADYRMDLTGSALLPAPAGRTRPRIGLVARGNVTRLDVAVSGHAPAPVRAVLTLRGRDDPGWRLRADSEALDPGLLTGSGEPGTPVAFSLTADGVGGEAKLQGRFSQGDFAAIVLPSVLRLENQVLEAEPLALELFDGTVTLRGRADFRDSADPTGKFAVTARGLRWGAAASADGTPGVPVTADADFGIAGRMAAWAAIGKATLARDGQSATVELDGRGDGERMTLRALRATMPSGALEGEGEVAWAPALGWNIDAVLDGFDPGYFVPDWNGAVNGRLATRGATRDDGGLDIEVDAEELGGRLRGRALDGRGHFAMHGPAADAAEGAPSHYEGEIALSLGGSRVDARGSVTDTLDIDAELAPLRLDDFLPDAHGRLDGQLRLTGARTAPDIDVDLDGSGLAWGTYSAERASVRGRLPWQRGRQGELNIDASGVNAGVALDTVSVQASGAIESLRASASARGEIGALDLAGSADQRGGGWRGVLESLRLAPARGAAWTLQGPARFAQDGANWRVSESCFGSDGGGSLCIEADWPRNGLTATGRQLPLALAEPYLPERDDGRPWQLRGEVALDARVRPVGNAYSGNVSVRSDEGGLRFSERARRDVIGYDALQLEAEFDPRAITGTLSTVIGERGRVRAEVRTGWDAYSPLAGQVTLDVDELTWLELFSPDIVEPQGQLAGQVTLGGTRAEPQLAGQARLSDFSTEIPSLAIVLTEGDVRLDALADGSARIAGSVRSGDGILNIDGSLGWSGDAAATPLELALRGENLLVSDTRDLRAIADPDLTVRYGAGRPLEVAGTVTVPEARIDLERLDDGVSASPDVVVLDPVDPEDGPPTALQLDLTLVMGEDVVLNGFGLEGTLGGQLRVRQTPGRDMRGSGSLQVGGRYEAYGQALRITRGNLVWSNDVISDPVLDIRAERRIEAEQLTAGIDVTGRASAPQADVWTDPARDQSEALAYLALGRSLSSTSGDESRQLDAASAALSAGGGILASQLGSSIGLDNAGVSQSRALGGSVLGVGKQLSPRLYVGFGVSLLGTGQVLTLKYLLSRGFDIEIESSTLENRGSLNWRRETD</sequence>
<dbReference type="InterPro" id="IPR007452">
    <property type="entry name" value="TamB_C"/>
</dbReference>
<evidence type="ECO:0000256" key="2">
    <source>
        <dbReference type="ARBA" id="ARBA00022692"/>
    </source>
</evidence>
<protein>
    <submittedName>
        <fullName evidence="7">Translocation/assembly module TamB domain-containing protein</fullName>
    </submittedName>
</protein>
<evidence type="ECO:0000259" key="6">
    <source>
        <dbReference type="Pfam" id="PF04357"/>
    </source>
</evidence>
<organism evidence="7 8">
    <name type="scientific">Luteimonas salinilitoris</name>
    <dbReference type="NCBI Taxonomy" id="3237697"/>
    <lineage>
        <taxon>Bacteria</taxon>
        <taxon>Pseudomonadati</taxon>
        <taxon>Pseudomonadota</taxon>
        <taxon>Gammaproteobacteria</taxon>
        <taxon>Lysobacterales</taxon>
        <taxon>Lysobacteraceae</taxon>
        <taxon>Luteimonas</taxon>
    </lineage>
</organism>
<evidence type="ECO:0000256" key="3">
    <source>
        <dbReference type="ARBA" id="ARBA00022989"/>
    </source>
</evidence>
<dbReference type="Pfam" id="PF04357">
    <property type="entry name" value="TamB"/>
    <property type="match status" value="1"/>
</dbReference>
<keyword evidence="4 5" id="KW-0472">Membrane</keyword>
<evidence type="ECO:0000256" key="5">
    <source>
        <dbReference type="SAM" id="Phobius"/>
    </source>
</evidence>
<feature type="transmembrane region" description="Helical" evidence="5">
    <location>
        <begin position="37"/>
        <end position="60"/>
    </location>
</feature>
<dbReference type="RefSeq" id="WP_370565402.1">
    <property type="nucleotide sequence ID" value="NZ_JBFWIB010000016.1"/>
</dbReference>
<comment type="subcellular location">
    <subcellularLocation>
        <location evidence="1">Membrane</location>
        <topology evidence="1">Single-pass membrane protein</topology>
    </subcellularLocation>
</comment>
<evidence type="ECO:0000313" key="7">
    <source>
        <dbReference type="EMBL" id="MEZ0476131.1"/>
    </source>
</evidence>
<evidence type="ECO:0000256" key="1">
    <source>
        <dbReference type="ARBA" id="ARBA00004167"/>
    </source>
</evidence>
<keyword evidence="8" id="KW-1185">Reference proteome</keyword>
<keyword evidence="2 5" id="KW-0812">Transmembrane</keyword>
<proteinExistence type="predicted"/>
<reference evidence="7 8" key="1">
    <citation type="submission" date="2024-07" db="EMBL/GenBank/DDBJ databases">
        <title>Luteimonas salilacus sp. nov., isolated from the shore soil of Salt Lake in Tibet of China.</title>
        <authorList>
            <person name="Zhang X."/>
            <person name="Li A."/>
        </authorList>
    </citation>
    <scope>NUCLEOTIDE SEQUENCE [LARGE SCALE GENOMIC DNA]</scope>
    <source>
        <strain evidence="7 8">B3-2-R+30</strain>
    </source>
</reference>
<keyword evidence="3 5" id="KW-1133">Transmembrane helix</keyword>
<evidence type="ECO:0000313" key="8">
    <source>
        <dbReference type="Proteomes" id="UP001566331"/>
    </source>
</evidence>
<evidence type="ECO:0000256" key="4">
    <source>
        <dbReference type="ARBA" id="ARBA00023136"/>
    </source>
</evidence>